<evidence type="ECO:0000259" key="1">
    <source>
        <dbReference type="Pfam" id="PF01850"/>
    </source>
</evidence>
<dbReference type="PANTHER" id="PTHR42188">
    <property type="entry name" value="23S RRNA-SPECIFIC ENDONUCLEASE VAPC20"/>
    <property type="match status" value="1"/>
</dbReference>
<protein>
    <submittedName>
        <fullName evidence="2">Protein containing PilT protein</fullName>
    </submittedName>
</protein>
<gene>
    <name evidence="2" type="ORF">B1B_08976</name>
</gene>
<accession>T1A7S1</accession>
<dbReference type="InterPro" id="IPR029060">
    <property type="entry name" value="PIN-like_dom_sf"/>
</dbReference>
<feature type="domain" description="PIN" evidence="1">
    <location>
        <begin position="2"/>
        <end position="130"/>
    </location>
</feature>
<dbReference type="Pfam" id="PF01850">
    <property type="entry name" value="PIN"/>
    <property type="match status" value="1"/>
</dbReference>
<dbReference type="EMBL" id="AUZY01005897">
    <property type="protein sequence ID" value="EQD56706.1"/>
    <property type="molecule type" value="Genomic_DNA"/>
</dbReference>
<dbReference type="GO" id="GO:0004521">
    <property type="term" value="F:RNA endonuclease activity"/>
    <property type="evidence" value="ECO:0007669"/>
    <property type="project" value="InterPro"/>
</dbReference>
<dbReference type="AlphaFoldDB" id="T1A7S1"/>
<organism evidence="2">
    <name type="scientific">mine drainage metagenome</name>
    <dbReference type="NCBI Taxonomy" id="410659"/>
    <lineage>
        <taxon>unclassified sequences</taxon>
        <taxon>metagenomes</taxon>
        <taxon>ecological metagenomes</taxon>
    </lineage>
</organism>
<dbReference type="GO" id="GO:0016075">
    <property type="term" value="P:rRNA catabolic process"/>
    <property type="evidence" value="ECO:0007669"/>
    <property type="project" value="TreeGrafter"/>
</dbReference>
<dbReference type="PANTHER" id="PTHR42188:SF1">
    <property type="entry name" value="23S RRNA-SPECIFIC ENDONUCLEASE VAPC20"/>
    <property type="match status" value="1"/>
</dbReference>
<comment type="caution">
    <text evidence="2">The sequence shown here is derived from an EMBL/GenBank/DDBJ whole genome shotgun (WGS) entry which is preliminary data.</text>
</comment>
<evidence type="ECO:0000313" key="2">
    <source>
        <dbReference type="EMBL" id="EQD56706.1"/>
    </source>
</evidence>
<proteinExistence type="predicted"/>
<sequence>MIFIDSGAWIALLDQRDGFHRRARAFQGELARGVHGRLVTTDYVLDEAVTYLRQRGPGHLVREFRGILTASESVQVVWTTPDRFWTAWDTLLSRPDKRWSLTDCLSFVTMQALGIRLAFGFDSDFRQAGFELLPGSE</sequence>
<dbReference type="InterPro" id="IPR039018">
    <property type="entry name" value="VapC20-like"/>
</dbReference>
<reference evidence="2" key="1">
    <citation type="submission" date="2013-08" db="EMBL/GenBank/DDBJ databases">
        <authorList>
            <person name="Mendez C."/>
            <person name="Richter M."/>
            <person name="Ferrer M."/>
            <person name="Sanchez J."/>
        </authorList>
    </citation>
    <scope>NUCLEOTIDE SEQUENCE</scope>
</reference>
<reference evidence="2" key="2">
    <citation type="journal article" date="2014" name="ISME J.">
        <title>Microbial stratification in low pH oxic and suboxic macroscopic growths along an acid mine drainage.</title>
        <authorList>
            <person name="Mendez-Garcia C."/>
            <person name="Mesa V."/>
            <person name="Sprenger R.R."/>
            <person name="Richter M."/>
            <person name="Diez M.S."/>
            <person name="Solano J."/>
            <person name="Bargiela R."/>
            <person name="Golyshina O.V."/>
            <person name="Manteca A."/>
            <person name="Ramos J.L."/>
            <person name="Gallego J.R."/>
            <person name="Llorente I."/>
            <person name="Martins Dos Santos V.A."/>
            <person name="Jensen O.N."/>
            <person name="Pelaez A.I."/>
            <person name="Sanchez J."/>
            <person name="Ferrer M."/>
        </authorList>
    </citation>
    <scope>NUCLEOTIDE SEQUENCE</scope>
</reference>
<dbReference type="SUPFAM" id="SSF88723">
    <property type="entry name" value="PIN domain-like"/>
    <property type="match status" value="1"/>
</dbReference>
<dbReference type="Gene3D" id="3.40.50.1010">
    <property type="entry name" value="5'-nuclease"/>
    <property type="match status" value="1"/>
</dbReference>
<name>T1A7S1_9ZZZZ</name>
<dbReference type="InterPro" id="IPR002716">
    <property type="entry name" value="PIN_dom"/>
</dbReference>